<feature type="transmembrane region" description="Helical" evidence="7">
    <location>
        <begin position="1893"/>
        <end position="1910"/>
    </location>
</feature>
<feature type="transmembrane region" description="Helical" evidence="7">
    <location>
        <begin position="1832"/>
        <end position="1854"/>
    </location>
</feature>
<feature type="transmembrane region" description="Helical" evidence="7">
    <location>
        <begin position="1931"/>
        <end position="1951"/>
    </location>
</feature>
<evidence type="ECO:0000256" key="2">
    <source>
        <dbReference type="ARBA" id="ARBA00022692"/>
    </source>
</evidence>
<keyword evidence="10" id="KW-1185">Reference proteome</keyword>
<feature type="compositionally biased region" description="Acidic residues" evidence="6">
    <location>
        <begin position="232"/>
        <end position="248"/>
    </location>
</feature>
<evidence type="ECO:0000259" key="8">
    <source>
        <dbReference type="Pfam" id="PF00520"/>
    </source>
</evidence>
<feature type="region of interest" description="Disordered" evidence="6">
    <location>
        <begin position="1397"/>
        <end position="1447"/>
    </location>
</feature>
<name>A0AAD1ULY6_EUPCR</name>
<keyword evidence="3" id="KW-0677">Repeat</keyword>
<evidence type="ECO:0000313" key="9">
    <source>
        <dbReference type="EMBL" id="CAI2371162.1"/>
    </source>
</evidence>
<feature type="region of interest" description="Disordered" evidence="6">
    <location>
        <begin position="1145"/>
        <end position="1170"/>
    </location>
</feature>
<keyword evidence="4 7" id="KW-1133">Transmembrane helix</keyword>
<feature type="region of interest" description="Disordered" evidence="6">
    <location>
        <begin position="166"/>
        <end position="379"/>
    </location>
</feature>
<feature type="compositionally biased region" description="Basic and acidic residues" evidence="6">
    <location>
        <begin position="353"/>
        <end position="363"/>
    </location>
</feature>
<evidence type="ECO:0000256" key="7">
    <source>
        <dbReference type="SAM" id="Phobius"/>
    </source>
</evidence>
<comment type="caution">
    <text evidence="9">The sequence shown here is derived from an EMBL/GenBank/DDBJ whole genome shotgun (WGS) entry which is preliminary data.</text>
</comment>
<evidence type="ECO:0000256" key="6">
    <source>
        <dbReference type="SAM" id="MobiDB-lite"/>
    </source>
</evidence>
<protein>
    <recommendedName>
        <fullName evidence="8">Ion transport domain-containing protein</fullName>
    </recommendedName>
</protein>
<dbReference type="Proteomes" id="UP001295684">
    <property type="component" value="Unassembled WGS sequence"/>
</dbReference>
<dbReference type="PANTHER" id="PTHR10582">
    <property type="entry name" value="TRANSIENT RECEPTOR POTENTIAL ION CHANNEL PROTEIN"/>
    <property type="match status" value="1"/>
</dbReference>
<dbReference type="InterPro" id="IPR005821">
    <property type="entry name" value="Ion_trans_dom"/>
</dbReference>
<dbReference type="Pfam" id="PF00520">
    <property type="entry name" value="Ion_trans"/>
    <property type="match status" value="1"/>
</dbReference>
<dbReference type="InterPro" id="IPR024862">
    <property type="entry name" value="TRPV"/>
</dbReference>
<dbReference type="SUPFAM" id="SSF82171">
    <property type="entry name" value="DPP6 N-terminal domain-like"/>
    <property type="match status" value="1"/>
</dbReference>
<evidence type="ECO:0000256" key="5">
    <source>
        <dbReference type="ARBA" id="ARBA00023136"/>
    </source>
</evidence>
<feature type="compositionally biased region" description="Basic and acidic residues" evidence="6">
    <location>
        <begin position="249"/>
        <end position="258"/>
    </location>
</feature>
<keyword evidence="2 7" id="KW-0812">Transmembrane</keyword>
<dbReference type="PANTHER" id="PTHR10582:SF2">
    <property type="entry name" value="INACTIVE"/>
    <property type="match status" value="1"/>
</dbReference>
<comment type="subcellular location">
    <subcellularLocation>
        <location evidence="1">Membrane</location>
        <topology evidence="1">Multi-pass membrane protein</topology>
    </subcellularLocation>
</comment>
<keyword evidence="5 7" id="KW-0472">Membrane</keyword>
<feature type="compositionally biased region" description="Low complexity" evidence="6">
    <location>
        <begin position="221"/>
        <end position="231"/>
    </location>
</feature>
<organism evidence="9 10">
    <name type="scientific">Euplotes crassus</name>
    <dbReference type="NCBI Taxonomy" id="5936"/>
    <lineage>
        <taxon>Eukaryota</taxon>
        <taxon>Sar</taxon>
        <taxon>Alveolata</taxon>
        <taxon>Ciliophora</taxon>
        <taxon>Intramacronucleata</taxon>
        <taxon>Spirotrichea</taxon>
        <taxon>Hypotrichia</taxon>
        <taxon>Euplotida</taxon>
        <taxon>Euplotidae</taxon>
        <taxon>Moneuplotes</taxon>
    </lineage>
</organism>
<proteinExistence type="predicted"/>
<feature type="compositionally biased region" description="Acidic residues" evidence="6">
    <location>
        <begin position="1414"/>
        <end position="1444"/>
    </location>
</feature>
<dbReference type="EMBL" id="CAMPGE010012395">
    <property type="protein sequence ID" value="CAI2371162.1"/>
    <property type="molecule type" value="Genomic_DNA"/>
</dbReference>
<evidence type="ECO:0000256" key="1">
    <source>
        <dbReference type="ARBA" id="ARBA00004141"/>
    </source>
</evidence>
<dbReference type="GO" id="GO:0098703">
    <property type="term" value="P:calcium ion import across plasma membrane"/>
    <property type="evidence" value="ECO:0007669"/>
    <property type="project" value="TreeGrafter"/>
</dbReference>
<feature type="domain" description="Ion transport" evidence="8">
    <location>
        <begin position="1805"/>
        <end position="2029"/>
    </location>
</feature>
<feature type="transmembrane region" description="Helical" evidence="7">
    <location>
        <begin position="1993"/>
        <end position="2017"/>
    </location>
</feature>
<feature type="compositionally biased region" description="Basic and acidic residues" evidence="6">
    <location>
        <begin position="279"/>
        <end position="296"/>
    </location>
</feature>
<dbReference type="GO" id="GO:0005886">
    <property type="term" value="C:plasma membrane"/>
    <property type="evidence" value="ECO:0007669"/>
    <property type="project" value="TreeGrafter"/>
</dbReference>
<feature type="compositionally biased region" description="Basic and acidic residues" evidence="6">
    <location>
        <begin position="308"/>
        <end position="334"/>
    </location>
</feature>
<gene>
    <name evidence="9" type="ORF">ECRASSUSDP1_LOCUS12482</name>
</gene>
<reference evidence="9" key="1">
    <citation type="submission" date="2023-07" db="EMBL/GenBank/DDBJ databases">
        <authorList>
            <consortium name="AG Swart"/>
            <person name="Singh M."/>
            <person name="Singh A."/>
            <person name="Seah K."/>
            <person name="Emmerich C."/>
        </authorList>
    </citation>
    <scope>NUCLEOTIDE SEQUENCE</scope>
    <source>
        <strain evidence="9">DP1</strain>
    </source>
</reference>
<evidence type="ECO:0000256" key="3">
    <source>
        <dbReference type="ARBA" id="ARBA00022737"/>
    </source>
</evidence>
<evidence type="ECO:0000313" key="10">
    <source>
        <dbReference type="Proteomes" id="UP001295684"/>
    </source>
</evidence>
<evidence type="ECO:0000256" key="4">
    <source>
        <dbReference type="ARBA" id="ARBA00022989"/>
    </source>
</evidence>
<sequence>MEEENEIDYKPKYDKEFTRRLKMPKTEISDIKINPVDPTYFYVFKIQTVEKEAKIINYTATEDKFYDRMAEVREQERDSEDSDFDSDDDAMSGDLFEKTLAYMRNNKIYSVGKDGKAKENLDTGIQGAGQDLNKLLSNRAMSRIDGATNQSRGGIRVRTKTNLKNLVPGFGTKKGPKPVSVIIEESGEGGSNSLSEKTPLERYSESDEGEESEESEESETPESSGQQASNESSEEEEYDGSSSEEDDEGGSRDSKHFEGGNSDKSSVEEPVGGLNPQSREVRVNEDSKVLEEEAKRNQMATEEPMVGSDEHIHRDSDVPLKSKDNADSKKEKDGILSNLKNPLDMGKGKSSKNQKDGDAKEAEAAANQDQPEQDDDQIDKNAIESYEFERIRSENSGMVIKKFRNVLMCCKFEQYGYSIKQKLYADEMGNDVQGEFKFSSRMVFSSCGQYFATYTGNKYIIYQAKSLKMVKTFELDNFVEDVEYYYGNDDNKFLSSDAKFLASKNYSSIFVYRAYSNDGGEQVSQYTNGNVTFHGFMNSSYLIGVVNEIDTSYITKVDVTNEEFRLEKINGSYYDEDITQFISNIKFNPKGKACAFVVNENVLYFLDLSRRNSTPQKVLERFDRIIYDVDSDRISMAYMQDNQGYIALYKNVFMFRKRYDNFYNLHSIDSDDNNEIIYIEGYGPYKTIHTFDEHNSSTIKFEPKIRFHYPFVFYEYERNELWFQNIEEKDIIHRFVFVNTVSALNCIDTVNTGFCYQNAPKLFIKLILSFEADHKIAYLDIDFDADDYDLEEGDKILSANVTRYTKSIKFTELPNADILSFIEMTGKNEKNLTETCFLFHFPSQLKLYFFKSGKIKKSFEKIYQRRNIVSFNKRTFFWEDKGRYIERMENDISKDEKHYFYKAYDAKNVMKMCKKIDYHRHKECLLVCDEDKFVKILSYDEGNKKFDVEKEYYVNEMFGLYEDLDALNTYYLAKGMLYKNDQTYLLQERGNEKVSNCVSINEPANFRYNTRQFPLVSNSHIIKSMEDYTYSGKNEFYICSPYNSNKIPNVEHYILGLEWFSPDQKDKIIRVKLLHDYQINISLNTANGDVLETFPVYYYAENLEITPSQDGRYLMIYSQDGNDEDKDPKVNWKAYEICIRAPDEEGKAERREKDENGFDRINEEDTKEGSSGARKDVFEVIEIRSGTVEAHFDGILFDEIKMAILNTGDMVAAHMETKTLMFNKHNFYDRVSGAILNHSDGLSRNDDTGGFRVDSDDVKIGQSYILMKFASSLVSFRFEADPEHPDRPPSVHSFKKLGAQMVTEYKGIELDDIIITSHPSKVLLKYSFEEVKGAAEKHNILVWDIEKDEEMSSFTSRDNDEFLFYVYCPIEEVTESILHRASTGDKYNRDPKLARKLKAEAKRKQASNRRQVYQEDEPEGGQDADAAGEGDQEQDHEDEPADAETSDRYRVSETGYLVFDQYYVNLDSMVPSPFMQFEGEDLAREHYQFGPKMNFDESLAVVNGKAISAFSYLDIEFRSKRQIYHGNPSICKYFVNGKSIVSDYILEDEKLEKVLEFLEEDPIYLLMILTPDYKNKTPLDEAIENNSPKVVEMLLGSILKLEGFKLSNSFKHRFLELFDMGVEAFRQYISLCYFRTGQMEFMKKMSTSSEGQIFRLPSRSSVLGNKFNDRFLKEKRKEVLESPELRRARTAKELEANQVVNGDEDQSKDDEDCDSETLESDLSLFEMGIQENLDYFELFKKETRIEVKGIEFDWILKSHEGEMFLEKLKKTETLEYFEIDLIKDIIYFQWQYFLPRILVLIFAPFLVYFISFVLYCTWILDQKHNEANDDGGWHVAALTMGICILVYQLWFVYINIIHFNSTYNNVLDVLSMLLNTSVIICDLAGAAKVDINAVASVAVLLLWLRLFFMLRIFSKTSYLISMIIAIISEMFYFVVALIIAIFAFANTFFILGRNARGDNDNFAGSNVWDAFIFSYRMGLGDFDTDGFATKDEVLVWIFWFLNTLIILIILLNLVIAIMGDTFDRVQETQVSTMLQEYCRIIRENEFLISRKTLFKDSKYIIIVQPERAEGTSTSWEGKLNQLKRFLEESSKKHVFHLNRLEKKLERMIESGLEDKLKPLEEKINLKISALENRLQKSNKMFTTYPVKELLDTVADL</sequence>
<feature type="compositionally biased region" description="Acidic residues" evidence="6">
    <location>
        <begin position="206"/>
        <end position="220"/>
    </location>
</feature>
<feature type="transmembrane region" description="Helical" evidence="7">
    <location>
        <begin position="1797"/>
        <end position="1820"/>
    </location>
</feature>
<dbReference type="GO" id="GO:0005216">
    <property type="term" value="F:monoatomic ion channel activity"/>
    <property type="evidence" value="ECO:0007669"/>
    <property type="project" value="InterPro"/>
</dbReference>
<accession>A0AAD1ULY6</accession>